<evidence type="ECO:0000313" key="9">
    <source>
        <dbReference type="Proteomes" id="UP000256900"/>
    </source>
</evidence>
<dbReference type="EMBL" id="QUMO01000003">
    <property type="protein sequence ID" value="REF86075.1"/>
    <property type="molecule type" value="Genomic_DNA"/>
</dbReference>
<sequence length="304" mass="34685">MPFALVLKRRVAARRSRLLRSGQVFGLLAVTLPIAACSNSLDSLGSLNPMNMFSGEKYQTKVIPDTPPETLYNQGLVDLSSKDYDKATKKYSALEKQYTFSQWERKALLMETFSQYQAGNYDDAIGSAQRYIGRYAQASDLDYVYYLEAMSYYNQIPDVTRDQDRAQKASVVFQQILDKFPKSQYADDARYKLQVTRDQLAGQDMMVGRYYLQQHNYTGAINRFRDVLAKYQNTRHAEEALLRLEEAYLALGIVSEAQTAAAVLGHNFPDSPWYKDAYAKLQQGGYHPQEDTNSWISKIFHSVG</sequence>
<dbReference type="GO" id="GO:1990063">
    <property type="term" value="C:Bam protein complex"/>
    <property type="evidence" value="ECO:0007669"/>
    <property type="project" value="TreeGrafter"/>
</dbReference>
<dbReference type="SUPFAM" id="SSF48452">
    <property type="entry name" value="TPR-like"/>
    <property type="match status" value="1"/>
</dbReference>
<keyword evidence="3" id="KW-0564">Palmitate</keyword>
<dbReference type="PANTHER" id="PTHR37423:SF1">
    <property type="entry name" value="OUTER MEMBRANE PROTEIN ASSEMBLY FACTOR BAMD"/>
    <property type="match status" value="1"/>
</dbReference>
<evidence type="ECO:0000313" key="8">
    <source>
        <dbReference type="EMBL" id="REF86075.1"/>
    </source>
</evidence>
<dbReference type="InterPro" id="IPR017689">
    <property type="entry name" value="BamD"/>
</dbReference>
<name>A0A3D9YU90_9HYPH</name>
<dbReference type="AlphaFoldDB" id="A0A3D9YU90"/>
<proteinExistence type="inferred from homology"/>
<keyword evidence="5" id="KW-0449">Lipoprotein</keyword>
<dbReference type="Pfam" id="PF13525">
    <property type="entry name" value="YfiO"/>
    <property type="match status" value="1"/>
</dbReference>
<keyword evidence="2 6" id="KW-0472">Membrane</keyword>
<keyword evidence="9" id="KW-1185">Reference proteome</keyword>
<evidence type="ECO:0000256" key="1">
    <source>
        <dbReference type="ARBA" id="ARBA00022729"/>
    </source>
</evidence>
<keyword evidence="4 6" id="KW-0998">Cell outer membrane</keyword>
<dbReference type="CDD" id="cd15830">
    <property type="entry name" value="BamD"/>
    <property type="match status" value="1"/>
</dbReference>
<dbReference type="PANTHER" id="PTHR37423">
    <property type="entry name" value="SOLUBLE LYTIC MUREIN TRANSGLYCOSYLASE-RELATED"/>
    <property type="match status" value="1"/>
</dbReference>
<dbReference type="InterPro" id="IPR011990">
    <property type="entry name" value="TPR-like_helical_dom_sf"/>
</dbReference>
<comment type="subunit">
    <text evidence="6">Part of the Bam complex.</text>
</comment>
<dbReference type="GO" id="GO:0043165">
    <property type="term" value="P:Gram-negative-bacterium-type cell outer membrane assembly"/>
    <property type="evidence" value="ECO:0007669"/>
    <property type="project" value="UniProtKB-UniRule"/>
</dbReference>
<dbReference type="GO" id="GO:0051205">
    <property type="term" value="P:protein insertion into membrane"/>
    <property type="evidence" value="ECO:0007669"/>
    <property type="project" value="UniProtKB-UniRule"/>
</dbReference>
<dbReference type="RefSeq" id="WP_115836656.1">
    <property type="nucleotide sequence ID" value="NZ_CP025086.1"/>
</dbReference>
<dbReference type="OrthoDB" id="9804044at2"/>
<comment type="function">
    <text evidence="6">Part of the outer membrane protein assembly complex, which is involved in assembly and insertion of beta-barrel proteins into the outer membrane.</text>
</comment>
<evidence type="ECO:0000256" key="2">
    <source>
        <dbReference type="ARBA" id="ARBA00023136"/>
    </source>
</evidence>
<evidence type="ECO:0000256" key="6">
    <source>
        <dbReference type="HAMAP-Rule" id="MF_00922"/>
    </source>
</evidence>
<dbReference type="NCBIfam" id="TIGR03302">
    <property type="entry name" value="OM_YfiO"/>
    <property type="match status" value="1"/>
</dbReference>
<reference evidence="8 9" key="1">
    <citation type="submission" date="2018-08" db="EMBL/GenBank/DDBJ databases">
        <title>Genomic Encyclopedia of Type Strains, Phase IV (KMG-IV): sequencing the most valuable type-strain genomes for metagenomic binning, comparative biology and taxonomic classification.</title>
        <authorList>
            <person name="Goeker M."/>
        </authorList>
    </citation>
    <scope>NUCLEOTIDE SEQUENCE [LARGE SCALE GENOMIC DNA]</scope>
    <source>
        <strain evidence="8 9">BW863</strain>
    </source>
</reference>
<keyword evidence="1 6" id="KW-0732">Signal</keyword>
<dbReference type="Proteomes" id="UP000256900">
    <property type="component" value="Unassembled WGS sequence"/>
</dbReference>
<feature type="domain" description="Outer membrane lipoprotein BamD-like" evidence="7">
    <location>
        <begin position="65"/>
        <end position="260"/>
    </location>
</feature>
<dbReference type="InterPro" id="IPR039565">
    <property type="entry name" value="BamD-like"/>
</dbReference>
<accession>A0A3D9YU90</accession>
<comment type="similarity">
    <text evidence="6">Belongs to the BamD family.</text>
</comment>
<comment type="caution">
    <text evidence="8">The sequence shown here is derived from an EMBL/GenBank/DDBJ whole genome shotgun (WGS) entry which is preliminary data.</text>
</comment>
<dbReference type="Gene3D" id="1.25.40.10">
    <property type="entry name" value="Tetratricopeptide repeat domain"/>
    <property type="match status" value="1"/>
</dbReference>
<evidence type="ECO:0000256" key="4">
    <source>
        <dbReference type="ARBA" id="ARBA00023237"/>
    </source>
</evidence>
<comment type="subcellular location">
    <subcellularLocation>
        <location evidence="6">Cell outer membrane</location>
    </subcellularLocation>
</comment>
<evidence type="ECO:0000259" key="7">
    <source>
        <dbReference type="Pfam" id="PF13525"/>
    </source>
</evidence>
<organism evidence="8 9">
    <name type="scientific">Methylovirgula ligni</name>
    <dbReference type="NCBI Taxonomy" id="569860"/>
    <lineage>
        <taxon>Bacteria</taxon>
        <taxon>Pseudomonadati</taxon>
        <taxon>Pseudomonadota</taxon>
        <taxon>Alphaproteobacteria</taxon>
        <taxon>Hyphomicrobiales</taxon>
        <taxon>Beijerinckiaceae</taxon>
        <taxon>Methylovirgula</taxon>
    </lineage>
</organism>
<evidence type="ECO:0000256" key="5">
    <source>
        <dbReference type="ARBA" id="ARBA00023288"/>
    </source>
</evidence>
<protein>
    <recommendedName>
        <fullName evidence="6">Outer membrane protein assembly factor BamD</fullName>
    </recommendedName>
</protein>
<dbReference type="HAMAP" id="MF_00922">
    <property type="entry name" value="OM_assembly_BamD"/>
    <property type="match status" value="1"/>
</dbReference>
<evidence type="ECO:0000256" key="3">
    <source>
        <dbReference type="ARBA" id="ARBA00023139"/>
    </source>
</evidence>
<gene>
    <name evidence="6" type="primary">bamD</name>
    <name evidence="8" type="ORF">DES32_2120</name>
</gene>